<dbReference type="InterPro" id="IPR036413">
    <property type="entry name" value="YaeB-like_sf"/>
</dbReference>
<feature type="domain" description="TsaA-like" evidence="3">
    <location>
        <begin position="7"/>
        <end position="130"/>
    </location>
</feature>
<dbReference type="PANTHER" id="PTHR12818">
    <property type="entry name" value="TRNA (ADENINE(37)-N6)-METHYLTRANSFERASE"/>
    <property type="match status" value="1"/>
</dbReference>
<evidence type="ECO:0000259" key="3">
    <source>
        <dbReference type="PROSITE" id="PS51668"/>
    </source>
</evidence>
<dbReference type="PROSITE" id="PS51668">
    <property type="entry name" value="TSAA_2"/>
    <property type="match status" value="1"/>
</dbReference>
<proteinExistence type="inferred from homology"/>
<dbReference type="Gene3D" id="2.40.30.70">
    <property type="entry name" value="YaeB-like"/>
    <property type="match status" value="1"/>
</dbReference>
<evidence type="ECO:0000313" key="4">
    <source>
        <dbReference type="EMBL" id="REG07033.1"/>
    </source>
</evidence>
<keyword evidence="4" id="KW-0489">Methyltransferase</keyword>
<dbReference type="AlphaFoldDB" id="A0A347ZVK6"/>
<reference evidence="4 5" key="1">
    <citation type="submission" date="2018-08" db="EMBL/GenBank/DDBJ databases">
        <title>Genomic Encyclopedia of Type Strains, Phase IV (KMG-IV): sequencing the most valuable type-strain genomes for metagenomic binning, comparative biology and taxonomic classification.</title>
        <authorList>
            <person name="Goeker M."/>
        </authorList>
    </citation>
    <scope>NUCLEOTIDE SEQUENCE [LARGE SCALE GENOMIC DNA]</scope>
    <source>
        <strain evidence="4 5">DSM 23923</strain>
    </source>
</reference>
<dbReference type="Pfam" id="PF01980">
    <property type="entry name" value="TrmO_N"/>
    <property type="match status" value="1"/>
</dbReference>
<dbReference type="RefSeq" id="WP_158675116.1">
    <property type="nucleotide sequence ID" value="NZ_AP018437.1"/>
</dbReference>
<dbReference type="Proteomes" id="UP000256388">
    <property type="component" value="Unassembled WGS sequence"/>
</dbReference>
<comment type="similarity">
    <text evidence="2">Belongs to the tRNA methyltransferase O family.</text>
</comment>
<dbReference type="SUPFAM" id="SSF118196">
    <property type="entry name" value="YaeB-like"/>
    <property type="match status" value="1"/>
</dbReference>
<keyword evidence="5" id="KW-1185">Reference proteome</keyword>
<keyword evidence="4" id="KW-0808">Transferase</keyword>
<gene>
    <name evidence="4" type="ORF">DFR64_2235</name>
</gene>
<evidence type="ECO:0000313" key="5">
    <source>
        <dbReference type="Proteomes" id="UP000256388"/>
    </source>
</evidence>
<accession>A0A347ZVK6</accession>
<name>A0A347ZVK6_9CHLR</name>
<dbReference type="InterPro" id="IPR040372">
    <property type="entry name" value="YaeB-like"/>
</dbReference>
<dbReference type="InterPro" id="IPR023370">
    <property type="entry name" value="TrmO-like_N"/>
</dbReference>
<sequence length="160" mass="18238">MSKLINLDTIGKVHAGEEGYSLEIFEPYRDALDGLEQFSHVLIFWWADRCDQAALRKTTLVDLPYAPGLRKGVFACRSERRPNPLALTTCYVLQVDVEKGLVVLPWIDALDGSPLLDLKPFIPSSDRVRDFHVAPWMADWPEWMEEAAAYFQEHAVDFGE</sequence>
<dbReference type="EMBL" id="QUMS01000003">
    <property type="protein sequence ID" value="REG07033.1"/>
    <property type="molecule type" value="Genomic_DNA"/>
</dbReference>
<dbReference type="InterPro" id="IPR036414">
    <property type="entry name" value="YaeB_N_sf"/>
</dbReference>
<dbReference type="PANTHER" id="PTHR12818:SF0">
    <property type="entry name" value="TRNA (ADENINE(37)-N6)-METHYLTRANSFERASE"/>
    <property type="match status" value="1"/>
</dbReference>
<organism evidence="4 5">
    <name type="scientific">Pelolinea submarina</name>
    <dbReference type="NCBI Taxonomy" id="913107"/>
    <lineage>
        <taxon>Bacteria</taxon>
        <taxon>Bacillati</taxon>
        <taxon>Chloroflexota</taxon>
        <taxon>Anaerolineae</taxon>
        <taxon>Anaerolineales</taxon>
        <taxon>Anaerolineaceae</taxon>
        <taxon>Pelolinea</taxon>
    </lineage>
</organism>
<comment type="caution">
    <text evidence="4">The sequence shown here is derived from an EMBL/GenBank/DDBJ whole genome shotgun (WGS) entry which is preliminary data.</text>
</comment>
<dbReference type="GO" id="GO:0008168">
    <property type="term" value="F:methyltransferase activity"/>
    <property type="evidence" value="ECO:0007669"/>
    <property type="project" value="UniProtKB-KW"/>
</dbReference>
<dbReference type="GO" id="GO:0032259">
    <property type="term" value="P:methylation"/>
    <property type="evidence" value="ECO:0007669"/>
    <property type="project" value="UniProtKB-KW"/>
</dbReference>
<keyword evidence="1" id="KW-0949">S-adenosyl-L-methionine</keyword>
<evidence type="ECO:0000256" key="1">
    <source>
        <dbReference type="ARBA" id="ARBA00022691"/>
    </source>
</evidence>
<protein>
    <submittedName>
        <fullName evidence="4">tRNA-Thr(GGU) m(6)t(6)A37 methyltransferase TsaA</fullName>
    </submittedName>
</protein>
<dbReference type="OrthoDB" id="9799092at2"/>
<evidence type="ECO:0000256" key="2">
    <source>
        <dbReference type="ARBA" id="ARBA00033753"/>
    </source>
</evidence>
<dbReference type="PROSITE" id="PS01318">
    <property type="entry name" value="TSAA_1"/>
    <property type="match status" value="1"/>
</dbReference>
<dbReference type="InterPro" id="IPR023368">
    <property type="entry name" value="UPF0066_cons_site"/>
</dbReference>